<dbReference type="SUPFAM" id="SSF52540">
    <property type="entry name" value="P-loop containing nucleoside triphosphate hydrolases"/>
    <property type="match status" value="1"/>
</dbReference>
<accession>A0ABV7JQU1</accession>
<keyword evidence="7" id="KW-1185">Reference proteome</keyword>
<dbReference type="InterPro" id="IPR027417">
    <property type="entry name" value="P-loop_NTPase"/>
</dbReference>
<keyword evidence="3" id="KW-0347">Helicase</keyword>
<keyword evidence="1" id="KW-0547">Nucleotide-binding</keyword>
<dbReference type="EMBL" id="JBHRTA010000028">
    <property type="protein sequence ID" value="MFC3197682.1"/>
    <property type="molecule type" value="Genomic_DNA"/>
</dbReference>
<name>A0ABV7JQU1_9SPHI</name>
<evidence type="ECO:0000256" key="3">
    <source>
        <dbReference type="ARBA" id="ARBA00022806"/>
    </source>
</evidence>
<feature type="domain" description="UvrD-like helicase ATP-binding" evidence="5">
    <location>
        <begin position="3"/>
        <end position="64"/>
    </location>
</feature>
<reference evidence="7" key="1">
    <citation type="journal article" date="2019" name="Int. J. Syst. Evol. Microbiol.">
        <title>The Global Catalogue of Microorganisms (GCM) 10K type strain sequencing project: providing services to taxonomists for standard genome sequencing and annotation.</title>
        <authorList>
            <consortium name="The Broad Institute Genomics Platform"/>
            <consortium name="The Broad Institute Genome Sequencing Center for Infectious Disease"/>
            <person name="Wu L."/>
            <person name="Ma J."/>
        </authorList>
    </citation>
    <scope>NUCLEOTIDE SEQUENCE [LARGE SCALE GENOMIC DNA]</scope>
    <source>
        <strain evidence="7">KCTC 52416</strain>
    </source>
</reference>
<dbReference type="InterPro" id="IPR014016">
    <property type="entry name" value="UvrD-like_ATP-bd"/>
</dbReference>
<evidence type="ECO:0000256" key="1">
    <source>
        <dbReference type="ARBA" id="ARBA00022741"/>
    </source>
</evidence>
<organism evidence="6 7">
    <name type="scientific">Parapedobacter deserti</name>
    <dbReference type="NCBI Taxonomy" id="1912957"/>
    <lineage>
        <taxon>Bacteria</taxon>
        <taxon>Pseudomonadati</taxon>
        <taxon>Bacteroidota</taxon>
        <taxon>Sphingobacteriia</taxon>
        <taxon>Sphingobacteriales</taxon>
        <taxon>Sphingobacteriaceae</taxon>
        <taxon>Parapedobacter</taxon>
    </lineage>
</organism>
<dbReference type="RefSeq" id="WP_379021608.1">
    <property type="nucleotide sequence ID" value="NZ_JBHRTA010000028.1"/>
</dbReference>
<dbReference type="Proteomes" id="UP001595526">
    <property type="component" value="Unassembled WGS sequence"/>
</dbReference>
<dbReference type="Gene3D" id="3.40.50.300">
    <property type="entry name" value="P-loop containing nucleotide triphosphate hydrolases"/>
    <property type="match status" value="1"/>
</dbReference>
<comment type="caution">
    <text evidence="6">The sequence shown here is derived from an EMBL/GenBank/DDBJ whole genome shotgun (WGS) entry which is preliminary data.</text>
</comment>
<sequence>MLGKVQYLIEQKNSNADDILLLSFTKKTAEELNERLTKIGVATKATTFHKLGYDTIKKHRADMPAVTNENTLSGVIKVSCPDFYLKKYDIYLEHFGVDEAYDWTGGFIELPNPFGY</sequence>
<keyword evidence="2" id="KW-0378">Hydrolase</keyword>
<evidence type="ECO:0000313" key="7">
    <source>
        <dbReference type="Proteomes" id="UP001595526"/>
    </source>
</evidence>
<evidence type="ECO:0000259" key="5">
    <source>
        <dbReference type="Pfam" id="PF00580"/>
    </source>
</evidence>
<dbReference type="Pfam" id="PF00580">
    <property type="entry name" value="UvrD-helicase"/>
    <property type="match status" value="1"/>
</dbReference>
<evidence type="ECO:0000313" key="6">
    <source>
        <dbReference type="EMBL" id="MFC3197682.1"/>
    </source>
</evidence>
<keyword evidence="4" id="KW-0067">ATP-binding</keyword>
<proteinExistence type="predicted"/>
<evidence type="ECO:0000256" key="4">
    <source>
        <dbReference type="ARBA" id="ARBA00022840"/>
    </source>
</evidence>
<gene>
    <name evidence="6" type="ORF">ACFOET_08665</name>
</gene>
<evidence type="ECO:0000256" key="2">
    <source>
        <dbReference type="ARBA" id="ARBA00022801"/>
    </source>
</evidence>
<protein>
    <submittedName>
        <fullName evidence="6">UvrD-helicase domain-containing protein</fullName>
    </submittedName>
</protein>